<dbReference type="PATRIC" id="fig|472175.3.peg.2110"/>
<protein>
    <submittedName>
        <fullName evidence="2">Uncharacterized protein</fullName>
    </submittedName>
</protein>
<dbReference type="EMBL" id="JMQM01000001">
    <property type="protein sequence ID" value="KFB11079.1"/>
    <property type="molecule type" value="Genomic_DNA"/>
</dbReference>
<proteinExistence type="predicted"/>
<dbReference type="RefSeq" id="WP_036482608.1">
    <property type="nucleotide sequence ID" value="NZ_JMQM01000001.1"/>
</dbReference>
<evidence type="ECO:0000256" key="1">
    <source>
        <dbReference type="SAM" id="Coils"/>
    </source>
</evidence>
<gene>
    <name evidence="2" type="ORF">EL18_02121</name>
</gene>
<dbReference type="AlphaFoldDB" id="A0A084UDP3"/>
<dbReference type="STRING" id="472175.EL18_02121"/>
<comment type="caution">
    <text evidence="2">The sequence shown here is derived from an EMBL/GenBank/DDBJ whole genome shotgun (WGS) entry which is preliminary data.</text>
</comment>
<dbReference type="Proteomes" id="UP000053675">
    <property type="component" value="Unassembled WGS sequence"/>
</dbReference>
<sequence>MIEDLIERLRAQDKPVCKEAACEIERLHTKLKKAEMLIDAAEDEIEFMRNAANENAKRAEAAEKWLTEKGERIAAMSAALEANEKGASSG</sequence>
<organism evidence="2 3">
    <name type="scientific">Nitratireductor basaltis</name>
    <dbReference type="NCBI Taxonomy" id="472175"/>
    <lineage>
        <taxon>Bacteria</taxon>
        <taxon>Pseudomonadati</taxon>
        <taxon>Pseudomonadota</taxon>
        <taxon>Alphaproteobacteria</taxon>
        <taxon>Hyphomicrobiales</taxon>
        <taxon>Phyllobacteriaceae</taxon>
        <taxon>Nitratireductor</taxon>
    </lineage>
</organism>
<keyword evidence="3" id="KW-1185">Reference proteome</keyword>
<accession>A0A084UDP3</accession>
<reference evidence="2 3" key="1">
    <citation type="submission" date="2014-05" db="EMBL/GenBank/DDBJ databases">
        <title>Draft Genome Sequence of Nitratireductor basaltis Strain UMTGB225, A Marine Bacterium Isolated from Green Barrel Tunicate.</title>
        <authorList>
            <person name="Gan H.Y."/>
        </authorList>
    </citation>
    <scope>NUCLEOTIDE SEQUENCE [LARGE SCALE GENOMIC DNA]</scope>
    <source>
        <strain evidence="2 3">UMTGB225</strain>
    </source>
</reference>
<evidence type="ECO:0000313" key="3">
    <source>
        <dbReference type="Proteomes" id="UP000053675"/>
    </source>
</evidence>
<evidence type="ECO:0000313" key="2">
    <source>
        <dbReference type="EMBL" id="KFB11079.1"/>
    </source>
</evidence>
<feature type="coiled-coil region" evidence="1">
    <location>
        <begin position="17"/>
        <end position="58"/>
    </location>
</feature>
<keyword evidence="1" id="KW-0175">Coiled coil</keyword>
<name>A0A084UDP3_9HYPH</name>